<gene>
    <name evidence="1" type="ORF">ASZ90_005134</name>
</gene>
<protein>
    <submittedName>
        <fullName evidence="1">Cytochrome c family protein</fullName>
    </submittedName>
</protein>
<accession>A0A0W8FW98</accession>
<dbReference type="InterPro" id="IPR036280">
    <property type="entry name" value="Multihaem_cyt_sf"/>
</dbReference>
<evidence type="ECO:0000313" key="1">
    <source>
        <dbReference type="EMBL" id="KUG25042.1"/>
    </source>
</evidence>
<dbReference type="NCBIfam" id="TIGR01904">
    <property type="entry name" value="GSu_C4xC__C2xCH"/>
    <property type="match status" value="1"/>
</dbReference>
<dbReference type="Gene3D" id="3.90.10.10">
    <property type="entry name" value="Cytochrome C3"/>
    <property type="match status" value="1"/>
</dbReference>
<dbReference type="AlphaFoldDB" id="A0A0W8FW98"/>
<proteinExistence type="predicted"/>
<dbReference type="Pfam" id="PF09698">
    <property type="entry name" value="GSu_C4xC__C2xCH"/>
    <property type="match status" value="1"/>
</dbReference>
<dbReference type="EMBL" id="LNQE01000778">
    <property type="protein sequence ID" value="KUG25042.1"/>
    <property type="molecule type" value="Genomic_DNA"/>
</dbReference>
<dbReference type="InterPro" id="IPR010176">
    <property type="entry name" value="C4xCH_C2xCH_motif_GEOSU"/>
</dbReference>
<name>A0A0W8FW98_9ZZZZ</name>
<sequence>MKYIISYSSLLLLAAILFWGCAEIRDDITAPQEVKVHGKDALNANSDKFHSFLVKDEGIYNCQTCHAADYSGGITNISCSDGNCHPTIAVHQEGTKNPNSENFHGLYITNTDSFYECQSCHGPLWAGGVITPGCESCHKGIAVHTDGIKNPTSEDFHGNFIRVNGWDMDMCSQCHGEDYGGGLTSTTCLTCHRRENGPESCNTCHGNFSDPTQIAPPQGTSNETSTTAAAVGAHQLHLHGIAIAQNVACNECHIVPSEFKSEGHIDGTPRAELTFGAFTNLGPSQAYYDFDELTCQNTYCHGNFEYLASESQYPFAYTAEKMEGNNFSPIWNKVDGTQAACGTCHGEIDSNGQFISALPKGHYGDFSLTACATCHRGVVNENGEIIDPTKHINGQIDVFD</sequence>
<comment type="caution">
    <text evidence="1">The sequence shown here is derived from an EMBL/GenBank/DDBJ whole genome shotgun (WGS) entry which is preliminary data.</text>
</comment>
<organism evidence="1">
    <name type="scientific">hydrocarbon metagenome</name>
    <dbReference type="NCBI Taxonomy" id="938273"/>
    <lineage>
        <taxon>unclassified sequences</taxon>
        <taxon>metagenomes</taxon>
        <taxon>ecological metagenomes</taxon>
    </lineage>
</organism>
<reference evidence="1" key="1">
    <citation type="journal article" date="2015" name="Proc. Natl. Acad. Sci. U.S.A.">
        <title>Networks of energetic and metabolic interactions define dynamics in microbial communities.</title>
        <authorList>
            <person name="Embree M."/>
            <person name="Liu J.K."/>
            <person name="Al-Bassam M.M."/>
            <person name="Zengler K."/>
        </authorList>
    </citation>
    <scope>NUCLEOTIDE SEQUENCE</scope>
</reference>
<dbReference type="SUPFAM" id="SSF48695">
    <property type="entry name" value="Multiheme cytochromes"/>
    <property type="match status" value="2"/>
</dbReference>